<dbReference type="eggNOG" id="COG2271">
    <property type="taxonomic scope" value="Bacteria"/>
</dbReference>
<evidence type="ECO:0000256" key="2">
    <source>
        <dbReference type="ARBA" id="ARBA00022448"/>
    </source>
</evidence>
<feature type="domain" description="Major facilitator superfamily (MFS) profile" evidence="7">
    <location>
        <begin position="32"/>
        <end position="441"/>
    </location>
</feature>
<feature type="transmembrane region" description="Helical" evidence="6">
    <location>
        <begin position="329"/>
        <end position="348"/>
    </location>
</feature>
<dbReference type="FunFam" id="1.20.1250.20:FF:000018">
    <property type="entry name" value="MFS transporter permease"/>
    <property type="match status" value="1"/>
</dbReference>
<dbReference type="InParanoid" id="W0RIC8"/>
<keyword evidence="2" id="KW-0813">Transport</keyword>
<dbReference type="Proteomes" id="UP000019151">
    <property type="component" value="Chromosome"/>
</dbReference>
<dbReference type="CDD" id="cd17319">
    <property type="entry name" value="MFS_ExuT_GudP_like"/>
    <property type="match status" value="1"/>
</dbReference>
<evidence type="ECO:0000259" key="7">
    <source>
        <dbReference type="PROSITE" id="PS50850"/>
    </source>
</evidence>
<feature type="transmembrane region" description="Helical" evidence="6">
    <location>
        <begin position="417"/>
        <end position="437"/>
    </location>
</feature>
<keyword evidence="4 6" id="KW-1133">Transmembrane helix</keyword>
<evidence type="ECO:0000256" key="1">
    <source>
        <dbReference type="ARBA" id="ARBA00004141"/>
    </source>
</evidence>
<evidence type="ECO:0000256" key="4">
    <source>
        <dbReference type="ARBA" id="ARBA00022989"/>
    </source>
</evidence>
<feature type="transmembrane region" description="Helical" evidence="6">
    <location>
        <begin position="354"/>
        <end position="373"/>
    </location>
</feature>
<dbReference type="InterPro" id="IPR011701">
    <property type="entry name" value="MFS"/>
</dbReference>
<feature type="transmembrane region" description="Helical" evidence="6">
    <location>
        <begin position="98"/>
        <end position="116"/>
    </location>
</feature>
<keyword evidence="5 6" id="KW-0472">Membrane</keyword>
<dbReference type="HOGENOM" id="CLU_001265_0_0_0"/>
<feature type="transmembrane region" description="Helical" evidence="6">
    <location>
        <begin position="61"/>
        <end position="82"/>
    </location>
</feature>
<dbReference type="RefSeq" id="WP_025410678.1">
    <property type="nucleotide sequence ID" value="NZ_CP007128.1"/>
</dbReference>
<name>W0RIC8_9BACT</name>
<dbReference type="Pfam" id="PF07690">
    <property type="entry name" value="MFS_1"/>
    <property type="match status" value="1"/>
</dbReference>
<reference evidence="8 9" key="1">
    <citation type="journal article" date="2014" name="Genome Announc.">
        <title>Genome Sequence and Methylome of Soil Bacterium Gemmatirosa kalamazoonensis KBS708T, a Member of the Rarely Cultivated Gemmatimonadetes Phylum.</title>
        <authorList>
            <person name="Debruyn J.M."/>
            <person name="Radosevich M."/>
            <person name="Wommack K.E."/>
            <person name="Polson S.W."/>
            <person name="Hauser L.J."/>
            <person name="Fawaz M.N."/>
            <person name="Korlach J."/>
            <person name="Tsai Y.C."/>
        </authorList>
    </citation>
    <scope>NUCLEOTIDE SEQUENCE [LARGE SCALE GENOMIC DNA]</scope>
    <source>
        <strain evidence="8 9">KBS708</strain>
    </source>
</reference>
<dbReference type="GO" id="GO:0022857">
    <property type="term" value="F:transmembrane transporter activity"/>
    <property type="evidence" value="ECO:0007669"/>
    <property type="project" value="InterPro"/>
</dbReference>
<dbReference type="STRING" id="861299.J421_1626"/>
<feature type="transmembrane region" description="Helical" evidence="6">
    <location>
        <begin position="32"/>
        <end position="55"/>
    </location>
</feature>
<evidence type="ECO:0000256" key="6">
    <source>
        <dbReference type="SAM" id="Phobius"/>
    </source>
</evidence>
<protein>
    <submittedName>
        <fullName evidence="8">Major facilitator superfamily MFS_1</fullName>
    </submittedName>
</protein>
<evidence type="ECO:0000256" key="5">
    <source>
        <dbReference type="ARBA" id="ARBA00023136"/>
    </source>
</evidence>
<comment type="subcellular location">
    <subcellularLocation>
        <location evidence="1">Membrane</location>
        <topology evidence="1">Multi-pass membrane protein</topology>
    </subcellularLocation>
</comment>
<feature type="transmembrane region" description="Helical" evidence="6">
    <location>
        <begin position="293"/>
        <end position="317"/>
    </location>
</feature>
<dbReference type="InterPro" id="IPR036259">
    <property type="entry name" value="MFS_trans_sf"/>
</dbReference>
<keyword evidence="3 6" id="KW-0812">Transmembrane</keyword>
<evidence type="ECO:0000313" key="9">
    <source>
        <dbReference type="Proteomes" id="UP000019151"/>
    </source>
</evidence>
<dbReference type="EMBL" id="CP007128">
    <property type="protein sequence ID" value="AHG89163.1"/>
    <property type="molecule type" value="Genomic_DNA"/>
</dbReference>
<gene>
    <name evidence="8" type="ORF">J421_1626</name>
</gene>
<feature type="transmembrane region" description="Helical" evidence="6">
    <location>
        <begin position="261"/>
        <end position="281"/>
    </location>
</feature>
<dbReference type="KEGG" id="gba:J421_1626"/>
<accession>W0RIC8</accession>
<evidence type="ECO:0000256" key="3">
    <source>
        <dbReference type="ARBA" id="ARBA00022692"/>
    </source>
</evidence>
<dbReference type="InterPro" id="IPR020846">
    <property type="entry name" value="MFS_dom"/>
</dbReference>
<dbReference type="GO" id="GO:0016020">
    <property type="term" value="C:membrane"/>
    <property type="evidence" value="ECO:0007669"/>
    <property type="project" value="UniProtKB-SubCell"/>
</dbReference>
<dbReference type="Gene3D" id="1.20.1250.20">
    <property type="entry name" value="MFS general substrate transporter like domains"/>
    <property type="match status" value="2"/>
</dbReference>
<dbReference type="PANTHER" id="PTHR43791:SF36">
    <property type="entry name" value="TRANSPORTER, PUTATIVE (AFU_ORTHOLOGUE AFUA_6G08340)-RELATED"/>
    <property type="match status" value="1"/>
</dbReference>
<feature type="transmembrane region" description="Helical" evidence="6">
    <location>
        <begin position="192"/>
        <end position="212"/>
    </location>
</feature>
<sequence>MSTTIPTPADVVVLHDDTALARATMRRVSMRILPFLLVLFVCNYVDRANIGIAALQMNGDLGLSASAYGFGAGIFFVGYALFEVPSNLALARFGARRWIARIVITWGLVAAALAFVRTGTQFAALRFLLGAAEAGFFPGIIYYLSLWYPASLRARSYSRFIVAVPIAALVGNPLGGWLLGFDRVLGLRGWQWLFLLEGIASVGLGLATLRLLTDRPADARWLSAGQRDWLAARIRRDEDASAAPRGTEHGAPLRALAQPTVLLAAVMYFLPAVGFWGYLYWSPLVVRDALHASPVATGLITGAMGCAAALAILAVGASSDRTGDRWRHMIGSLSVMGLGYLGAALLPWPAARVASLALVLIGDQTFVVVFWCLPSTILRGSAAAAAIAFINSFGNLGGLVGPYLIGRFKDATGGTTAAFLLLAVPSLVAAALCLVLRRRFRTSAAER</sequence>
<dbReference type="PROSITE" id="PS50850">
    <property type="entry name" value="MFS"/>
    <property type="match status" value="1"/>
</dbReference>
<feature type="transmembrane region" description="Helical" evidence="6">
    <location>
        <begin position="160"/>
        <end position="180"/>
    </location>
</feature>
<evidence type="ECO:0000313" key="8">
    <source>
        <dbReference type="EMBL" id="AHG89163.1"/>
    </source>
</evidence>
<keyword evidence="9" id="KW-1185">Reference proteome</keyword>
<dbReference type="OrthoDB" id="9773957at2"/>
<feature type="transmembrane region" description="Helical" evidence="6">
    <location>
        <begin position="122"/>
        <end position="148"/>
    </location>
</feature>
<feature type="transmembrane region" description="Helical" evidence="6">
    <location>
        <begin position="385"/>
        <end position="405"/>
    </location>
</feature>
<dbReference type="PANTHER" id="PTHR43791">
    <property type="entry name" value="PERMEASE-RELATED"/>
    <property type="match status" value="1"/>
</dbReference>
<proteinExistence type="predicted"/>
<organism evidence="8 9">
    <name type="scientific">Gemmatirosa kalamazoonensis</name>
    <dbReference type="NCBI Taxonomy" id="861299"/>
    <lineage>
        <taxon>Bacteria</taxon>
        <taxon>Pseudomonadati</taxon>
        <taxon>Gemmatimonadota</taxon>
        <taxon>Gemmatimonadia</taxon>
        <taxon>Gemmatimonadales</taxon>
        <taxon>Gemmatimonadaceae</taxon>
        <taxon>Gemmatirosa</taxon>
    </lineage>
</organism>
<dbReference type="AlphaFoldDB" id="W0RIC8"/>
<dbReference type="SUPFAM" id="SSF103473">
    <property type="entry name" value="MFS general substrate transporter"/>
    <property type="match status" value="1"/>
</dbReference>